<dbReference type="AlphaFoldDB" id="A0A060XDT1"/>
<protein>
    <submittedName>
        <fullName evidence="1">Uncharacterized protein</fullName>
    </submittedName>
</protein>
<evidence type="ECO:0000313" key="2">
    <source>
        <dbReference type="Proteomes" id="UP000193380"/>
    </source>
</evidence>
<evidence type="ECO:0000313" key="1">
    <source>
        <dbReference type="EMBL" id="CDQ77753.1"/>
    </source>
</evidence>
<reference evidence="1" key="1">
    <citation type="journal article" date="2014" name="Nat. Commun.">
        <title>The rainbow trout genome provides novel insights into evolution after whole-genome duplication in vertebrates.</title>
        <authorList>
            <person name="Berthelot C."/>
            <person name="Brunet F."/>
            <person name="Chalopin D."/>
            <person name="Juanchich A."/>
            <person name="Bernard M."/>
            <person name="Noel B."/>
            <person name="Bento P."/>
            <person name="Da Silva C."/>
            <person name="Labadie K."/>
            <person name="Alberti A."/>
            <person name="Aury J.M."/>
            <person name="Louis A."/>
            <person name="Dehais P."/>
            <person name="Bardou P."/>
            <person name="Montfort J."/>
            <person name="Klopp C."/>
            <person name="Cabau C."/>
            <person name="Gaspin C."/>
            <person name="Thorgaard G.H."/>
            <person name="Boussaha M."/>
            <person name="Quillet E."/>
            <person name="Guyomard R."/>
            <person name="Galiana D."/>
            <person name="Bobe J."/>
            <person name="Volff J.N."/>
            <person name="Genet C."/>
            <person name="Wincker P."/>
            <person name="Jaillon O."/>
            <person name="Roest Crollius H."/>
            <person name="Guiguen Y."/>
        </authorList>
    </citation>
    <scope>NUCLEOTIDE SEQUENCE [LARGE SCALE GENOMIC DNA]</scope>
</reference>
<accession>A0A060XDT1</accession>
<reference evidence="1" key="2">
    <citation type="submission" date="2014-03" db="EMBL/GenBank/DDBJ databases">
        <authorList>
            <person name="Genoscope - CEA"/>
        </authorList>
    </citation>
    <scope>NUCLEOTIDE SEQUENCE</scope>
</reference>
<dbReference type="PaxDb" id="8022-A0A060XDT1"/>
<dbReference type="STRING" id="8022.A0A060XDT1"/>
<name>A0A060XDT1_ONCMY</name>
<proteinExistence type="predicted"/>
<dbReference type="Proteomes" id="UP000193380">
    <property type="component" value="Unassembled WGS sequence"/>
</dbReference>
<gene>
    <name evidence="1" type="ORF">GSONMT00016332001</name>
</gene>
<sequence>MRRFARVVGPIEHDKFIESHALEFELRREIGRLQEYRRAGIQSFCSAKVYECVKHVREDERRKRTMLVDVLQYIQDGRACQQWLSKQAAIDAGITPVVITTSGKDSLPFPLLPPLPLFLSWSQVQSHECILRDAPPEIQSTYRTVMLICLFPLSFSDLQCTSRTHLCTQSFLHSYIYTNLPVINICLYFPHN</sequence>
<dbReference type="EMBL" id="FR905258">
    <property type="protein sequence ID" value="CDQ77753.1"/>
    <property type="molecule type" value="Genomic_DNA"/>
</dbReference>
<organism evidence="1 2">
    <name type="scientific">Oncorhynchus mykiss</name>
    <name type="common">Rainbow trout</name>
    <name type="synonym">Salmo gairdneri</name>
    <dbReference type="NCBI Taxonomy" id="8022"/>
    <lineage>
        <taxon>Eukaryota</taxon>
        <taxon>Metazoa</taxon>
        <taxon>Chordata</taxon>
        <taxon>Craniata</taxon>
        <taxon>Vertebrata</taxon>
        <taxon>Euteleostomi</taxon>
        <taxon>Actinopterygii</taxon>
        <taxon>Neopterygii</taxon>
        <taxon>Teleostei</taxon>
        <taxon>Protacanthopterygii</taxon>
        <taxon>Salmoniformes</taxon>
        <taxon>Salmonidae</taxon>
        <taxon>Salmoninae</taxon>
        <taxon>Oncorhynchus</taxon>
    </lineage>
</organism>